<keyword evidence="2" id="KW-1185">Reference proteome</keyword>
<dbReference type="EMBL" id="CM055736">
    <property type="protein sequence ID" value="KAJ8007403.1"/>
    <property type="molecule type" value="Genomic_DNA"/>
</dbReference>
<gene>
    <name evidence="1" type="ORF">DPEC_G00117140</name>
</gene>
<proteinExistence type="predicted"/>
<sequence length="1126" mass="124704">MRREIDIPNLSAMDYKFPHTLFPGFFNSGPPSSQFKHNVGGWGSYGRVFEVNPTRHAEGALPNAQGWKFKSQHQVTGEPWLPTELVPMPLLRPKRAKWSLTALPDPLDFSQHLQNFYDYNYKDAFSTMSHVLGENLYCGQGKASGGKADHMWQMENLIETLKYKKCAFNRMGHQVRRYTNLLSDVIHDIPPDLLAELLHEELAHQRELEQFSENTTGGAMEYIPFTSSSSMEQGCLVYPGKVGHDSLNFHRVALEFQDGTPPCFVLSPTPLSFQLSGAIRQITVGVRQVECVVGVRSDHLCGAWRVSEKNKPQVLEVVKIKHPATCLSASPHVQGELLVASESGAAHLWTLGRGLQRFRQDDCNLYFNTRSPWRWCEFSAHPRVMVYADRSGVELTDIRAKDHCSHTLFRIGQTPDCRSGERVILSKYLSQVHTFHHLITTQYSAYILDERFPCLPMAKQDHMMDHPPMFAQAVAGSQPGGGTTKLLLGSQRSQEVTLLQYSGGREEACLTHGPPQALLGPKESMRYLSVQLPHRQRQAQDRLAVPAAGLSFIHHSEGKDECICVLQLTETGDIFYHTLKPQTESDSDQDSGVTGKPFHETLQSSENRDPGEARCSSEPPSPADSSGFEGRPQDSQGLEIVVNDPDYDPGPPFATNLGLGSTQETIAPVPQSTAQSMKATPDTPRSKVSAEALLVWKKWLIKLFSKRAQRGRRRLAHLTVKTDGVLGETSQGEPLEEDRLQNLRKDLRETMRWGNVLVHGSTLLKPLALVPVPAPVETSEWADALSERMTVSWEMGLSGWRSWWLERLGLNREEKVEALRRKRRKQKQAKAHRRIDLSGSFTSSVSCPSDLDSDALSGWSWATSQDVSDGREGSIQNKDWDDLSDTGTPRSMTPSEYAESSRPTTPLGQFGSSMSQPPTPNAQPSCRSHLSSRQKLRESLQPPSAAPQQPGCSSPSTCPDTQYSVSQSLMTPHKWPSSSQTVTPNKQPSSMHPKPTMSRKALTASSEQVSAQSQPSDAKLLFTPQKRTAKVSLSPWTTVGTNPTACASSRTDVASQKKPRSQGQDYLSSLFASQEPGVDASQGGLNEGSHNTPLASSQISSSQRVPRVGLVSPASQPKRKKSRMGF</sequence>
<dbReference type="Proteomes" id="UP001157502">
    <property type="component" value="Chromosome 9"/>
</dbReference>
<organism evidence="1 2">
    <name type="scientific">Dallia pectoralis</name>
    <name type="common">Alaska blackfish</name>
    <dbReference type="NCBI Taxonomy" id="75939"/>
    <lineage>
        <taxon>Eukaryota</taxon>
        <taxon>Metazoa</taxon>
        <taxon>Chordata</taxon>
        <taxon>Craniata</taxon>
        <taxon>Vertebrata</taxon>
        <taxon>Euteleostomi</taxon>
        <taxon>Actinopterygii</taxon>
        <taxon>Neopterygii</taxon>
        <taxon>Teleostei</taxon>
        <taxon>Protacanthopterygii</taxon>
        <taxon>Esociformes</taxon>
        <taxon>Umbridae</taxon>
        <taxon>Dallia</taxon>
    </lineage>
</organism>
<name>A0ACC2GVI0_DALPE</name>
<comment type="caution">
    <text evidence="1">The sequence shown here is derived from an EMBL/GenBank/DDBJ whole genome shotgun (WGS) entry which is preliminary data.</text>
</comment>
<reference evidence="1" key="1">
    <citation type="submission" date="2021-05" db="EMBL/GenBank/DDBJ databases">
        <authorList>
            <person name="Pan Q."/>
            <person name="Jouanno E."/>
            <person name="Zahm M."/>
            <person name="Klopp C."/>
            <person name="Cabau C."/>
            <person name="Louis A."/>
            <person name="Berthelot C."/>
            <person name="Parey E."/>
            <person name="Roest Crollius H."/>
            <person name="Montfort J."/>
            <person name="Robinson-Rechavi M."/>
            <person name="Bouchez O."/>
            <person name="Lampietro C."/>
            <person name="Lopez Roques C."/>
            <person name="Donnadieu C."/>
            <person name="Postlethwait J."/>
            <person name="Bobe J."/>
            <person name="Dillon D."/>
            <person name="Chandos A."/>
            <person name="von Hippel F."/>
            <person name="Guiguen Y."/>
        </authorList>
    </citation>
    <scope>NUCLEOTIDE SEQUENCE</scope>
    <source>
        <strain evidence="1">YG-Jan2019</strain>
    </source>
</reference>
<evidence type="ECO:0000313" key="1">
    <source>
        <dbReference type="EMBL" id="KAJ8007403.1"/>
    </source>
</evidence>
<protein>
    <submittedName>
        <fullName evidence="1">Uncharacterized protein</fullName>
    </submittedName>
</protein>
<accession>A0ACC2GVI0</accession>
<evidence type="ECO:0000313" key="2">
    <source>
        <dbReference type="Proteomes" id="UP001157502"/>
    </source>
</evidence>